<feature type="compositionally biased region" description="Polar residues" evidence="1">
    <location>
        <begin position="1"/>
        <end position="10"/>
    </location>
</feature>
<evidence type="ECO:0000313" key="2">
    <source>
        <dbReference type="EMBL" id="GMN60939.1"/>
    </source>
</evidence>
<keyword evidence="3" id="KW-1185">Reference proteome</keyword>
<dbReference type="AlphaFoldDB" id="A0AA88DSY9"/>
<comment type="caution">
    <text evidence="2">The sequence shown here is derived from an EMBL/GenBank/DDBJ whole genome shotgun (WGS) entry which is preliminary data.</text>
</comment>
<feature type="region of interest" description="Disordered" evidence="1">
    <location>
        <begin position="1"/>
        <end position="29"/>
    </location>
</feature>
<dbReference type="Proteomes" id="UP001187192">
    <property type="component" value="Unassembled WGS sequence"/>
</dbReference>
<name>A0AA88DSY9_FICCA</name>
<protein>
    <submittedName>
        <fullName evidence="2">Uncharacterized protein</fullName>
    </submittedName>
</protein>
<evidence type="ECO:0000256" key="1">
    <source>
        <dbReference type="SAM" id="MobiDB-lite"/>
    </source>
</evidence>
<organism evidence="2 3">
    <name type="scientific">Ficus carica</name>
    <name type="common">Common fig</name>
    <dbReference type="NCBI Taxonomy" id="3494"/>
    <lineage>
        <taxon>Eukaryota</taxon>
        <taxon>Viridiplantae</taxon>
        <taxon>Streptophyta</taxon>
        <taxon>Embryophyta</taxon>
        <taxon>Tracheophyta</taxon>
        <taxon>Spermatophyta</taxon>
        <taxon>Magnoliopsida</taxon>
        <taxon>eudicotyledons</taxon>
        <taxon>Gunneridae</taxon>
        <taxon>Pentapetalae</taxon>
        <taxon>rosids</taxon>
        <taxon>fabids</taxon>
        <taxon>Rosales</taxon>
        <taxon>Moraceae</taxon>
        <taxon>Ficeae</taxon>
        <taxon>Ficus</taxon>
    </lineage>
</organism>
<proteinExistence type="predicted"/>
<sequence>MLQRSPSQGSCAPLDRRSQNPGVLSPEVRLKPSSFSGWLPELGNGDGGEGHDVGFWVLVFSSVSRRG</sequence>
<dbReference type="EMBL" id="BTGU01000104">
    <property type="protein sequence ID" value="GMN60939.1"/>
    <property type="molecule type" value="Genomic_DNA"/>
</dbReference>
<accession>A0AA88DSY9</accession>
<reference evidence="2" key="1">
    <citation type="submission" date="2023-07" db="EMBL/GenBank/DDBJ databases">
        <title>draft genome sequence of fig (Ficus carica).</title>
        <authorList>
            <person name="Takahashi T."/>
            <person name="Nishimura K."/>
        </authorList>
    </citation>
    <scope>NUCLEOTIDE SEQUENCE</scope>
</reference>
<gene>
    <name evidence="2" type="ORF">TIFTF001_030027</name>
</gene>
<evidence type="ECO:0000313" key="3">
    <source>
        <dbReference type="Proteomes" id="UP001187192"/>
    </source>
</evidence>